<keyword evidence="3" id="KW-1185">Reference proteome</keyword>
<comment type="caution">
    <text evidence="2">The sequence shown here is derived from an EMBL/GenBank/DDBJ whole genome shotgun (WGS) entry which is preliminary data.</text>
</comment>
<keyword evidence="1" id="KW-0812">Transmembrane</keyword>
<proteinExistence type="predicted"/>
<sequence>MSLPAGRFFVITAAGAVLLPGALVGGFELAGLPGALIAQGVGALLAYSVLVWRTRRQSVWDPADDAGLMSFGALFAAGAVWLDWPAVAALAGVAVTFYPTDSRLKIA</sequence>
<gene>
    <name evidence="2" type="ORF">DRV85_06735</name>
</gene>
<dbReference type="Proteomes" id="UP000253370">
    <property type="component" value="Unassembled WGS sequence"/>
</dbReference>
<dbReference type="EMBL" id="QNTQ01000006">
    <property type="protein sequence ID" value="RBI85434.1"/>
    <property type="molecule type" value="Genomic_DNA"/>
</dbReference>
<dbReference type="RefSeq" id="WP_113288693.1">
    <property type="nucleotide sequence ID" value="NZ_QNTQ01000006.1"/>
</dbReference>
<evidence type="ECO:0000313" key="3">
    <source>
        <dbReference type="Proteomes" id="UP000253370"/>
    </source>
</evidence>
<accession>A0A365U905</accession>
<protein>
    <submittedName>
        <fullName evidence="2">Uncharacterized protein</fullName>
    </submittedName>
</protein>
<keyword evidence="1" id="KW-0472">Membrane</keyword>
<organism evidence="2 3">
    <name type="scientific">Rhodosalinus halophilus</name>
    <dbReference type="NCBI Taxonomy" id="2259333"/>
    <lineage>
        <taxon>Bacteria</taxon>
        <taxon>Pseudomonadati</taxon>
        <taxon>Pseudomonadota</taxon>
        <taxon>Alphaproteobacteria</taxon>
        <taxon>Rhodobacterales</taxon>
        <taxon>Paracoccaceae</taxon>
        <taxon>Rhodosalinus</taxon>
    </lineage>
</organism>
<dbReference type="OrthoDB" id="7605542at2"/>
<evidence type="ECO:0000256" key="1">
    <source>
        <dbReference type="SAM" id="Phobius"/>
    </source>
</evidence>
<name>A0A365U905_9RHOB</name>
<reference evidence="2 3" key="1">
    <citation type="submission" date="2018-07" db="EMBL/GenBank/DDBJ databases">
        <title>Rhodosalinus sp. strain E84T genomic sequence and assembly.</title>
        <authorList>
            <person name="Liu Z.-W."/>
            <person name="Lu D.-C."/>
        </authorList>
    </citation>
    <scope>NUCLEOTIDE SEQUENCE [LARGE SCALE GENOMIC DNA]</scope>
    <source>
        <strain evidence="2 3">E84</strain>
    </source>
</reference>
<dbReference type="AlphaFoldDB" id="A0A365U905"/>
<keyword evidence="1" id="KW-1133">Transmembrane helix</keyword>
<feature type="transmembrane region" description="Helical" evidence="1">
    <location>
        <begin position="73"/>
        <end position="98"/>
    </location>
</feature>
<feature type="transmembrane region" description="Helical" evidence="1">
    <location>
        <begin position="34"/>
        <end position="52"/>
    </location>
</feature>
<evidence type="ECO:0000313" key="2">
    <source>
        <dbReference type="EMBL" id="RBI85434.1"/>
    </source>
</evidence>